<dbReference type="InterPro" id="IPR052927">
    <property type="entry name" value="DCC_oxidoreductase"/>
</dbReference>
<evidence type="ECO:0000313" key="2">
    <source>
        <dbReference type="Proteomes" id="UP000324376"/>
    </source>
</evidence>
<dbReference type="EMBL" id="VNHU01000009">
    <property type="protein sequence ID" value="TYP71454.1"/>
    <property type="molecule type" value="Genomic_DNA"/>
</dbReference>
<dbReference type="PANTHER" id="PTHR33639:SF2">
    <property type="entry name" value="DUF393 DOMAIN-CONTAINING PROTEIN"/>
    <property type="match status" value="1"/>
</dbReference>
<dbReference type="Pfam" id="PF04134">
    <property type="entry name" value="DCC1-like"/>
    <property type="match status" value="1"/>
</dbReference>
<accession>A0A5S5BWS3</accession>
<dbReference type="Proteomes" id="UP000324376">
    <property type="component" value="Unassembled WGS sequence"/>
</dbReference>
<organism evidence="1 2">
    <name type="scientific">Aquimarina intermedia</name>
    <dbReference type="NCBI Taxonomy" id="350814"/>
    <lineage>
        <taxon>Bacteria</taxon>
        <taxon>Pseudomonadati</taxon>
        <taxon>Bacteroidota</taxon>
        <taxon>Flavobacteriia</taxon>
        <taxon>Flavobacteriales</taxon>
        <taxon>Flavobacteriaceae</taxon>
        <taxon>Aquimarina</taxon>
    </lineage>
</organism>
<proteinExistence type="predicted"/>
<name>A0A5S5BWS3_9FLAO</name>
<sequence length="140" mass="15988">MSVNIPEGTKLILFDGVCNLCNSAINFIISHDKKKIFRYASLQSSIGQQFLKDRNLDATALDSILLIEPNVAYHHKSTAALEIAKHLNGLYPALSIFLILPKTFRDWIYDIVAKNRYKWFGKKDNCQIPTPELKSLFMDQ</sequence>
<evidence type="ECO:0000313" key="1">
    <source>
        <dbReference type="EMBL" id="TYP71454.1"/>
    </source>
</evidence>
<reference evidence="1 2" key="1">
    <citation type="submission" date="2019-07" db="EMBL/GenBank/DDBJ databases">
        <title>Genomic Encyclopedia of Archaeal and Bacterial Type Strains, Phase II (KMG-II): from individual species to whole genera.</title>
        <authorList>
            <person name="Goeker M."/>
        </authorList>
    </citation>
    <scope>NUCLEOTIDE SEQUENCE [LARGE SCALE GENOMIC DNA]</scope>
    <source>
        <strain evidence="1 2">DSM 17527</strain>
    </source>
</reference>
<comment type="caution">
    <text evidence="1">The sequence shown here is derived from an EMBL/GenBank/DDBJ whole genome shotgun (WGS) entry which is preliminary data.</text>
</comment>
<dbReference type="InterPro" id="IPR007263">
    <property type="entry name" value="DCC1-like"/>
</dbReference>
<dbReference type="RefSeq" id="WP_148783349.1">
    <property type="nucleotide sequence ID" value="NZ_VNHU01000009.1"/>
</dbReference>
<dbReference type="AlphaFoldDB" id="A0A5S5BWS3"/>
<protein>
    <submittedName>
        <fullName evidence="1">Putative DCC family thiol-disulfide oxidoreductase YuxK</fullName>
    </submittedName>
</protein>
<dbReference type="PANTHER" id="PTHR33639">
    <property type="entry name" value="THIOL-DISULFIDE OXIDOREDUCTASE DCC"/>
    <property type="match status" value="1"/>
</dbReference>
<dbReference type="GO" id="GO:0015035">
    <property type="term" value="F:protein-disulfide reductase activity"/>
    <property type="evidence" value="ECO:0007669"/>
    <property type="project" value="InterPro"/>
</dbReference>
<gene>
    <name evidence="1" type="ORF">BD809_10936</name>
</gene>
<dbReference type="OrthoDB" id="9785438at2"/>
<keyword evidence="2" id="KW-1185">Reference proteome</keyword>